<evidence type="ECO:0000256" key="1">
    <source>
        <dbReference type="ARBA" id="ARBA00010641"/>
    </source>
</evidence>
<reference evidence="8 9" key="1">
    <citation type="submission" date="2015-11" db="EMBL/GenBank/DDBJ databases">
        <title>Bacillus caseinolyticus sp nov.</title>
        <authorList>
            <person name="Dastager S.G."/>
            <person name="Mawlankar R."/>
        </authorList>
    </citation>
    <scope>NUCLEOTIDE SEQUENCE [LARGE SCALE GENOMIC DNA]</scope>
    <source>
        <strain evidence="8 9">SGD-V-76</strain>
    </source>
</reference>
<proteinExistence type="inferred from homology"/>
<comment type="caution">
    <text evidence="8">The sequence shown here is derived from an EMBL/GenBank/DDBJ whole genome shotgun (WGS) entry which is preliminary data.</text>
</comment>
<accession>A0A0V8JHL4</accession>
<evidence type="ECO:0000259" key="7">
    <source>
        <dbReference type="Pfam" id="PF04545"/>
    </source>
</evidence>
<evidence type="ECO:0000256" key="3">
    <source>
        <dbReference type="ARBA" id="ARBA00023082"/>
    </source>
</evidence>
<dbReference type="GO" id="GO:0016987">
    <property type="term" value="F:sigma factor activity"/>
    <property type="evidence" value="ECO:0007669"/>
    <property type="project" value="UniProtKB-KW"/>
</dbReference>
<dbReference type="InterPro" id="IPR013324">
    <property type="entry name" value="RNA_pol_sigma_r3/r4-like"/>
</dbReference>
<dbReference type="Gene3D" id="1.10.10.10">
    <property type="entry name" value="Winged helix-like DNA-binding domain superfamily/Winged helix DNA-binding domain"/>
    <property type="match status" value="1"/>
</dbReference>
<feature type="domain" description="RNA polymerase sigma-70 region 4" evidence="7">
    <location>
        <begin position="131"/>
        <end position="178"/>
    </location>
</feature>
<dbReference type="Proteomes" id="UP000053681">
    <property type="component" value="Unassembled WGS sequence"/>
</dbReference>
<evidence type="ECO:0000256" key="2">
    <source>
        <dbReference type="ARBA" id="ARBA00023015"/>
    </source>
</evidence>
<dbReference type="RefSeq" id="WP_226373007.1">
    <property type="nucleotide sequence ID" value="NZ_KQ758723.1"/>
</dbReference>
<organism evidence="8 9">
    <name type="scientific">Priestia veravalensis</name>
    <dbReference type="NCBI Taxonomy" id="1414648"/>
    <lineage>
        <taxon>Bacteria</taxon>
        <taxon>Bacillati</taxon>
        <taxon>Bacillota</taxon>
        <taxon>Bacilli</taxon>
        <taxon>Bacillales</taxon>
        <taxon>Bacillaceae</taxon>
        <taxon>Priestia</taxon>
    </lineage>
</organism>
<dbReference type="AlphaFoldDB" id="A0A0V8JHL4"/>
<dbReference type="SUPFAM" id="SSF88946">
    <property type="entry name" value="Sigma2 domain of RNA polymerase sigma factors"/>
    <property type="match status" value="1"/>
</dbReference>
<gene>
    <name evidence="8" type="ORF">AS180_20150</name>
</gene>
<dbReference type="PANTHER" id="PTHR43133">
    <property type="entry name" value="RNA POLYMERASE ECF-TYPE SIGMA FACTO"/>
    <property type="match status" value="1"/>
</dbReference>
<dbReference type="CDD" id="cd06171">
    <property type="entry name" value="Sigma70_r4"/>
    <property type="match status" value="1"/>
</dbReference>
<keyword evidence="2" id="KW-0805">Transcription regulation</keyword>
<keyword evidence="4" id="KW-0238">DNA-binding</keyword>
<dbReference type="InterPro" id="IPR007630">
    <property type="entry name" value="RNA_pol_sigma70_r4"/>
</dbReference>
<dbReference type="NCBIfam" id="TIGR02937">
    <property type="entry name" value="sigma70-ECF"/>
    <property type="match status" value="1"/>
</dbReference>
<evidence type="ECO:0000256" key="5">
    <source>
        <dbReference type="ARBA" id="ARBA00023163"/>
    </source>
</evidence>
<keyword evidence="5" id="KW-0804">Transcription</keyword>
<dbReference type="InterPro" id="IPR007627">
    <property type="entry name" value="RNA_pol_sigma70_r2"/>
</dbReference>
<dbReference type="Gene3D" id="1.10.1740.10">
    <property type="match status" value="1"/>
</dbReference>
<name>A0A0V8JHL4_9BACI</name>
<evidence type="ECO:0000256" key="4">
    <source>
        <dbReference type="ARBA" id="ARBA00023125"/>
    </source>
</evidence>
<dbReference type="GO" id="GO:0003677">
    <property type="term" value="F:DNA binding"/>
    <property type="evidence" value="ECO:0007669"/>
    <property type="project" value="UniProtKB-KW"/>
</dbReference>
<protein>
    <submittedName>
        <fullName evidence="8">RNA polymerase</fullName>
    </submittedName>
</protein>
<keyword evidence="3" id="KW-0731">Sigma factor</keyword>
<evidence type="ECO:0000313" key="9">
    <source>
        <dbReference type="Proteomes" id="UP000053681"/>
    </source>
</evidence>
<dbReference type="Pfam" id="PF04542">
    <property type="entry name" value="Sigma70_r2"/>
    <property type="match status" value="1"/>
</dbReference>
<evidence type="ECO:0000259" key="6">
    <source>
        <dbReference type="Pfam" id="PF04542"/>
    </source>
</evidence>
<evidence type="ECO:0000313" key="8">
    <source>
        <dbReference type="EMBL" id="KSU86160.1"/>
    </source>
</evidence>
<dbReference type="Pfam" id="PF04545">
    <property type="entry name" value="Sigma70_r4"/>
    <property type="match status" value="1"/>
</dbReference>
<dbReference type="EMBL" id="LNQP01000109">
    <property type="protein sequence ID" value="KSU86160.1"/>
    <property type="molecule type" value="Genomic_DNA"/>
</dbReference>
<dbReference type="InterPro" id="IPR039425">
    <property type="entry name" value="RNA_pol_sigma-70-like"/>
</dbReference>
<dbReference type="GO" id="GO:0006352">
    <property type="term" value="P:DNA-templated transcription initiation"/>
    <property type="evidence" value="ECO:0007669"/>
    <property type="project" value="InterPro"/>
</dbReference>
<dbReference type="InterPro" id="IPR014284">
    <property type="entry name" value="RNA_pol_sigma-70_dom"/>
</dbReference>
<keyword evidence="9" id="KW-1185">Reference proteome</keyword>
<dbReference type="InterPro" id="IPR013325">
    <property type="entry name" value="RNA_pol_sigma_r2"/>
</dbReference>
<dbReference type="SUPFAM" id="SSF88659">
    <property type="entry name" value="Sigma3 and sigma4 domains of RNA polymerase sigma factors"/>
    <property type="match status" value="1"/>
</dbReference>
<dbReference type="PANTHER" id="PTHR43133:SF60">
    <property type="entry name" value="RNA POLYMERASE SIGMA FACTOR SIGV"/>
    <property type="match status" value="1"/>
</dbReference>
<sequence length="188" mass="22180">MSNKYKRKKQRGRISIIRIVKKAQKGNDKAFLKLFQTYEQDIYRMAYVYVKNKDDALDVVQEVAYRSFKNIDTLKKPEYFKTWLIRITIRCAIDHLRKNSKVVQLHPEYEEIIGSDIEDIPLTISLHQLVEELNEDEKSVIILRFYEGYSFREIAETLTIPLGTAKSILYRALAKLRKQVKGVGIYEE</sequence>
<comment type="similarity">
    <text evidence="1">Belongs to the sigma-70 factor family. ECF subfamily.</text>
</comment>
<dbReference type="InterPro" id="IPR036388">
    <property type="entry name" value="WH-like_DNA-bd_sf"/>
</dbReference>
<feature type="domain" description="RNA polymerase sigma-70 region 2" evidence="6">
    <location>
        <begin position="34"/>
        <end position="101"/>
    </location>
</feature>